<dbReference type="PANTHER" id="PTHR35401">
    <property type="entry name" value="COPG FAMILY HELIX-TURN-HELIX PROTEIN-RELATED-RELATED"/>
    <property type="match status" value="1"/>
</dbReference>
<keyword evidence="7" id="KW-1185">Reference proteome</keyword>
<sequence>MSSTTINVRASLEVRDLIDRAATLQGKTRTDFMLQAAQSAAQQVLLDQVFFTVSPEQLDAFEAVMAQPLADADALRALLAHKAPWEQ</sequence>
<keyword evidence="4" id="KW-0238">DNA-binding</keyword>
<dbReference type="PANTHER" id="PTHR35401:SF1">
    <property type="entry name" value="CYTOPLASMIC PROTEIN"/>
    <property type="match status" value="1"/>
</dbReference>
<evidence type="ECO:0000256" key="3">
    <source>
        <dbReference type="ARBA" id="ARBA00023015"/>
    </source>
</evidence>
<proteinExistence type="inferred from homology"/>
<dbReference type="RefSeq" id="WP_028310532.1">
    <property type="nucleotide sequence ID" value="NZ_AXWS01000007.1"/>
</dbReference>
<keyword evidence="1" id="KW-0678">Repressor</keyword>
<dbReference type="InterPro" id="IPR014795">
    <property type="entry name" value="TacA_1-like"/>
</dbReference>
<dbReference type="Proteomes" id="UP000675920">
    <property type="component" value="Unplaced"/>
</dbReference>
<dbReference type="Gene3D" id="1.20.5.780">
    <property type="entry name" value="Single helix bin"/>
    <property type="match status" value="1"/>
</dbReference>
<keyword evidence="3" id="KW-0805">Transcription regulation</keyword>
<reference evidence="8" key="1">
    <citation type="submission" date="2025-08" db="UniProtKB">
        <authorList>
            <consortium name="RefSeq"/>
        </authorList>
    </citation>
    <scope>IDENTIFICATION</scope>
</reference>
<evidence type="ECO:0000256" key="5">
    <source>
        <dbReference type="ARBA" id="ARBA00023163"/>
    </source>
</evidence>
<evidence type="ECO:0000256" key="2">
    <source>
        <dbReference type="ARBA" id="ARBA00022649"/>
    </source>
</evidence>
<evidence type="ECO:0000313" key="8">
    <source>
        <dbReference type="RefSeq" id="WP_028310532.1"/>
    </source>
</evidence>
<accession>A0A8B6X1I3</accession>
<name>A0A8B6X1I3_9BURK</name>
<organism evidence="7 8">
    <name type="scientific">Derxia gummosa DSM 723</name>
    <dbReference type="NCBI Taxonomy" id="1121388"/>
    <lineage>
        <taxon>Bacteria</taxon>
        <taxon>Pseudomonadati</taxon>
        <taxon>Pseudomonadota</taxon>
        <taxon>Betaproteobacteria</taxon>
        <taxon>Burkholderiales</taxon>
        <taxon>Alcaligenaceae</taxon>
        <taxon>Derxia</taxon>
    </lineage>
</organism>
<dbReference type="SUPFAM" id="SSF47598">
    <property type="entry name" value="Ribbon-helix-helix"/>
    <property type="match status" value="1"/>
</dbReference>
<evidence type="ECO:0000256" key="1">
    <source>
        <dbReference type="ARBA" id="ARBA00022491"/>
    </source>
</evidence>
<evidence type="ECO:0000313" key="7">
    <source>
        <dbReference type="Proteomes" id="UP000675920"/>
    </source>
</evidence>
<evidence type="ECO:0000256" key="4">
    <source>
        <dbReference type="ARBA" id="ARBA00023125"/>
    </source>
</evidence>
<dbReference type="GO" id="GO:0003677">
    <property type="term" value="F:DNA binding"/>
    <property type="evidence" value="ECO:0007669"/>
    <property type="project" value="UniProtKB-KW"/>
</dbReference>
<keyword evidence="2" id="KW-1277">Toxin-antitoxin system</keyword>
<dbReference type="AlphaFoldDB" id="A0A8B6X1I3"/>
<protein>
    <submittedName>
        <fullName evidence="8">DUF1778 domain-containing protein</fullName>
    </submittedName>
</protein>
<dbReference type="GO" id="GO:0006355">
    <property type="term" value="P:regulation of DNA-templated transcription"/>
    <property type="evidence" value="ECO:0007669"/>
    <property type="project" value="InterPro"/>
</dbReference>
<keyword evidence="5" id="KW-0804">Transcription</keyword>
<comment type="similarity">
    <text evidence="6">Belongs to the TacA antitoxin family.</text>
</comment>
<dbReference type="Pfam" id="PF08681">
    <property type="entry name" value="TacA1"/>
    <property type="match status" value="1"/>
</dbReference>
<dbReference type="OrthoDB" id="5297163at2"/>
<dbReference type="InterPro" id="IPR010985">
    <property type="entry name" value="Ribbon_hlx_hlx"/>
</dbReference>
<evidence type="ECO:0000256" key="6">
    <source>
        <dbReference type="ARBA" id="ARBA00049988"/>
    </source>
</evidence>